<dbReference type="Gene3D" id="3.40.720.10">
    <property type="entry name" value="Alkaline Phosphatase, subunit A"/>
    <property type="match status" value="1"/>
</dbReference>
<dbReference type="InterPro" id="IPR050738">
    <property type="entry name" value="Sulfatase"/>
</dbReference>
<gene>
    <name evidence="3" type="ORF">METZ01_LOCUS439693</name>
</gene>
<dbReference type="EMBL" id="UINC01178596">
    <property type="protein sequence ID" value="SVD86839.1"/>
    <property type="molecule type" value="Genomic_DNA"/>
</dbReference>
<comment type="similarity">
    <text evidence="1">Belongs to the sulfatase family.</text>
</comment>
<dbReference type="SUPFAM" id="SSF53649">
    <property type="entry name" value="Alkaline phosphatase-like"/>
    <property type="match status" value="1"/>
</dbReference>
<proteinExistence type="inferred from homology"/>
<feature type="non-terminal residue" evidence="3">
    <location>
        <position position="184"/>
    </location>
</feature>
<feature type="domain" description="Sulfatase N-terminal" evidence="2">
    <location>
        <begin position="1"/>
        <end position="114"/>
    </location>
</feature>
<dbReference type="PANTHER" id="PTHR42693">
    <property type="entry name" value="ARYLSULFATASE FAMILY MEMBER"/>
    <property type="match status" value="1"/>
</dbReference>
<dbReference type="PANTHER" id="PTHR42693:SF33">
    <property type="entry name" value="ARYLSULFATASE"/>
    <property type="match status" value="1"/>
</dbReference>
<reference evidence="3" key="1">
    <citation type="submission" date="2018-05" db="EMBL/GenBank/DDBJ databases">
        <authorList>
            <person name="Lanie J.A."/>
            <person name="Ng W.-L."/>
            <person name="Kazmierczak K.M."/>
            <person name="Andrzejewski T.M."/>
            <person name="Davidsen T.M."/>
            <person name="Wayne K.J."/>
            <person name="Tettelin H."/>
            <person name="Glass J.I."/>
            <person name="Rusch D."/>
            <person name="Podicherti R."/>
            <person name="Tsui H.-C.T."/>
            <person name="Winkler M.E."/>
        </authorList>
    </citation>
    <scope>NUCLEOTIDE SEQUENCE</scope>
</reference>
<evidence type="ECO:0000259" key="2">
    <source>
        <dbReference type="Pfam" id="PF00884"/>
    </source>
</evidence>
<dbReference type="InterPro" id="IPR000917">
    <property type="entry name" value="Sulfatase_N"/>
</dbReference>
<evidence type="ECO:0000313" key="3">
    <source>
        <dbReference type="EMBL" id="SVD86839.1"/>
    </source>
</evidence>
<organism evidence="3">
    <name type="scientific">marine metagenome</name>
    <dbReference type="NCBI Taxonomy" id="408172"/>
    <lineage>
        <taxon>unclassified sequences</taxon>
        <taxon>metagenomes</taxon>
        <taxon>ecological metagenomes</taxon>
    </lineage>
</organism>
<dbReference type="Pfam" id="PF00884">
    <property type="entry name" value="Sulfatase"/>
    <property type="match status" value="1"/>
</dbReference>
<dbReference type="AlphaFoldDB" id="A0A382YV64"/>
<name>A0A382YV64_9ZZZZ</name>
<protein>
    <recommendedName>
        <fullName evidence="2">Sulfatase N-terminal domain-containing protein</fullName>
    </recommendedName>
</protein>
<sequence length="184" mass="20466">MTDQQRADTIASLGNHSIYTPNLDRLVARGVSFVNAYSQTPVCVAARYAVRTGRDPLLTRVFSNGQVPPAVDQAEQMTDRCGSYLGQTMQGLGYRSFGIGKFHSQPWDEDLGYDVHLRSEEILADPQRRAGDAYGAHIAEHAPAYDFIEGLHGERTEMYYMPQMSPMPAEHTVEGWAADRAVEQ</sequence>
<accession>A0A382YV64</accession>
<dbReference type="GO" id="GO:0004065">
    <property type="term" value="F:arylsulfatase activity"/>
    <property type="evidence" value="ECO:0007669"/>
    <property type="project" value="TreeGrafter"/>
</dbReference>
<dbReference type="InterPro" id="IPR017850">
    <property type="entry name" value="Alkaline_phosphatase_core_sf"/>
</dbReference>
<evidence type="ECO:0000256" key="1">
    <source>
        <dbReference type="ARBA" id="ARBA00008779"/>
    </source>
</evidence>